<feature type="domain" description="ATP-grasp" evidence="2">
    <location>
        <begin position="131"/>
        <end position="327"/>
    </location>
</feature>
<gene>
    <name evidence="3" type="ORF">SAMN05661093_05370</name>
</gene>
<dbReference type="InterPro" id="IPR011761">
    <property type="entry name" value="ATP-grasp"/>
</dbReference>
<dbReference type="RefSeq" id="WP_084429702.1">
    <property type="nucleotide sequence ID" value="NZ_FWXV01000004.1"/>
</dbReference>
<dbReference type="SUPFAM" id="SSF56059">
    <property type="entry name" value="Glutathione synthetase ATP-binding domain-like"/>
    <property type="match status" value="1"/>
</dbReference>
<keyword evidence="1" id="KW-0067">ATP-binding</keyword>
<proteinExistence type="predicted"/>
<dbReference type="Proteomes" id="UP000192674">
    <property type="component" value="Unassembled WGS sequence"/>
</dbReference>
<sequence>MTTARLGTFDAEKWWRPTDLATLPAISRAGSDDAVAAMDELLAGFCSAGDRLITRHPMTACVRDGLAAAGITFDHIAVDGPHEPFERNVSRDLVADFAVEPYAVLAETAELTTLLPDNDVVAEVNSKTWSNTLAQELALPGTGTVVRSVAELSTAVSRLPSAIVKDPYGVSGRAALVVESPGVLRAIERTLTKQDKRIELLVQEKYAVERDFSAHVVISRDGTWRHRGVQVMTNRGLRHMGSSPATPEFSEFLADRGYFPVIDSVAKALAQAGYSGPFGVDSMLLRDGTLVPVLEINARQSLGLLSLVLNERVTAHGLAAHLSQVELTVQPGSGISSVVQALADIQYTGGEREGVLVLNGSTLAAPGGRVYFALMSQHPDALRQRVLDAIAAAGMTIRGVAHAA</sequence>
<accession>A0A1W2F222</accession>
<reference evidence="3 4" key="1">
    <citation type="submission" date="2017-04" db="EMBL/GenBank/DDBJ databases">
        <authorList>
            <person name="Afonso C.L."/>
            <person name="Miller P.J."/>
            <person name="Scott M.A."/>
            <person name="Spackman E."/>
            <person name="Goraichik I."/>
            <person name="Dimitrov K.M."/>
            <person name="Suarez D.L."/>
            <person name="Swayne D.E."/>
        </authorList>
    </citation>
    <scope>NUCLEOTIDE SEQUENCE [LARGE SCALE GENOMIC DNA]</scope>
    <source>
        <strain evidence="3 4">DSM 43828</strain>
    </source>
</reference>
<dbReference type="EMBL" id="FWXV01000004">
    <property type="protein sequence ID" value="SMD15971.1"/>
    <property type="molecule type" value="Genomic_DNA"/>
</dbReference>
<evidence type="ECO:0000313" key="3">
    <source>
        <dbReference type="EMBL" id="SMD15971.1"/>
    </source>
</evidence>
<evidence type="ECO:0000313" key="4">
    <source>
        <dbReference type="Proteomes" id="UP000192674"/>
    </source>
</evidence>
<dbReference type="AlphaFoldDB" id="A0A1W2F222"/>
<dbReference type="GO" id="GO:0046872">
    <property type="term" value="F:metal ion binding"/>
    <property type="evidence" value="ECO:0007669"/>
    <property type="project" value="InterPro"/>
</dbReference>
<evidence type="ECO:0000259" key="2">
    <source>
        <dbReference type="PROSITE" id="PS50975"/>
    </source>
</evidence>
<dbReference type="PROSITE" id="PS50975">
    <property type="entry name" value="ATP_GRASP"/>
    <property type="match status" value="1"/>
</dbReference>
<keyword evidence="4" id="KW-1185">Reference proteome</keyword>
<keyword evidence="1" id="KW-0547">Nucleotide-binding</keyword>
<evidence type="ECO:0000256" key="1">
    <source>
        <dbReference type="PROSITE-ProRule" id="PRU00409"/>
    </source>
</evidence>
<dbReference type="GO" id="GO:0005524">
    <property type="term" value="F:ATP binding"/>
    <property type="evidence" value="ECO:0007669"/>
    <property type="project" value="UniProtKB-UniRule"/>
</dbReference>
<organism evidence="3 4">
    <name type="scientific">Kibdelosporangium aridum</name>
    <dbReference type="NCBI Taxonomy" id="2030"/>
    <lineage>
        <taxon>Bacteria</taxon>
        <taxon>Bacillati</taxon>
        <taxon>Actinomycetota</taxon>
        <taxon>Actinomycetes</taxon>
        <taxon>Pseudonocardiales</taxon>
        <taxon>Pseudonocardiaceae</taxon>
        <taxon>Kibdelosporangium</taxon>
    </lineage>
</organism>
<dbReference type="OrthoDB" id="20966at2"/>
<protein>
    <recommendedName>
        <fullName evidence="2">ATP-grasp domain-containing protein</fullName>
    </recommendedName>
</protein>
<name>A0A1W2F222_KIBAR</name>